<evidence type="ECO:0000313" key="3">
    <source>
        <dbReference type="Proteomes" id="UP000243255"/>
    </source>
</evidence>
<dbReference type="AlphaFoldDB" id="A0A1M5P1C2"/>
<organism evidence="2 3">
    <name type="scientific">Asaccharospora irregularis DSM 2635</name>
    <dbReference type="NCBI Taxonomy" id="1121321"/>
    <lineage>
        <taxon>Bacteria</taxon>
        <taxon>Bacillati</taxon>
        <taxon>Bacillota</taxon>
        <taxon>Clostridia</taxon>
        <taxon>Peptostreptococcales</taxon>
        <taxon>Peptostreptococcaceae</taxon>
        <taxon>Asaccharospora</taxon>
    </lineage>
</organism>
<dbReference type="RefSeq" id="WP_073125785.1">
    <property type="nucleotide sequence ID" value="NZ_BAABCH010000099.1"/>
</dbReference>
<dbReference type="Pfam" id="PF19700">
    <property type="entry name" value="DUF6198"/>
    <property type="match status" value="1"/>
</dbReference>
<reference evidence="3" key="1">
    <citation type="submission" date="2016-11" db="EMBL/GenBank/DDBJ databases">
        <authorList>
            <person name="Varghese N."/>
            <person name="Submissions S."/>
        </authorList>
    </citation>
    <scope>NUCLEOTIDE SEQUENCE [LARGE SCALE GENOMIC DNA]</scope>
    <source>
        <strain evidence="3">DSM 2635</strain>
    </source>
</reference>
<feature type="transmembrane region" description="Helical" evidence="1">
    <location>
        <begin position="46"/>
        <end position="69"/>
    </location>
</feature>
<proteinExistence type="predicted"/>
<keyword evidence="3" id="KW-1185">Reference proteome</keyword>
<keyword evidence="1" id="KW-0472">Membrane</keyword>
<evidence type="ECO:0000256" key="1">
    <source>
        <dbReference type="SAM" id="Phobius"/>
    </source>
</evidence>
<gene>
    <name evidence="2" type="ORF">SAMN04488530_11260</name>
</gene>
<feature type="transmembrane region" description="Helical" evidence="1">
    <location>
        <begin position="78"/>
        <end position="97"/>
    </location>
</feature>
<dbReference type="PANTHER" id="PTHR40078:SF1">
    <property type="entry name" value="INTEGRAL MEMBRANE PROTEIN"/>
    <property type="match status" value="1"/>
</dbReference>
<sequence length="232" mass="24874">MLKDTVYKLIRLVLGLFICALGIVFSINANLGLAPWDVLHQGISNHVGITIGTASIIIGITIVLANVLLGENIGWGTIINILCIGTFMDLIIASKLVPSSNSILNGILMIIISMTLMGFGMAMYMGCGLGSGPRDGMMVALQKRTNKPVSIVRGSMEVGALTVGYLLGGKVGIGTVINAFVLGYFIKIVFRICKLDSSKIKHRFIVDDIKYIKSLSIKGNRELADVQDSISE</sequence>
<feature type="transmembrane region" description="Helical" evidence="1">
    <location>
        <begin position="173"/>
        <end position="193"/>
    </location>
</feature>
<feature type="transmembrane region" description="Helical" evidence="1">
    <location>
        <begin position="148"/>
        <end position="167"/>
    </location>
</feature>
<dbReference type="OrthoDB" id="154912at2"/>
<dbReference type="PANTHER" id="PTHR40078">
    <property type="entry name" value="INTEGRAL MEMBRANE PROTEIN-RELATED"/>
    <property type="match status" value="1"/>
</dbReference>
<keyword evidence="1" id="KW-1133">Transmembrane helix</keyword>
<protein>
    <submittedName>
        <fullName evidence="2">Uncharacterized membrane protein YczE</fullName>
    </submittedName>
</protein>
<evidence type="ECO:0000313" key="2">
    <source>
        <dbReference type="EMBL" id="SHG95626.1"/>
    </source>
</evidence>
<accession>A0A1M5P1C2</accession>
<dbReference type="InterPro" id="IPR038750">
    <property type="entry name" value="YczE/YyaS-like"/>
</dbReference>
<feature type="transmembrane region" description="Helical" evidence="1">
    <location>
        <begin position="103"/>
        <end position="127"/>
    </location>
</feature>
<dbReference type="STRING" id="1121321.SAMN04488530_11260"/>
<dbReference type="EMBL" id="FQWX01000012">
    <property type="protein sequence ID" value="SHG95626.1"/>
    <property type="molecule type" value="Genomic_DNA"/>
</dbReference>
<feature type="transmembrane region" description="Helical" evidence="1">
    <location>
        <begin position="12"/>
        <end position="34"/>
    </location>
</feature>
<dbReference type="Proteomes" id="UP000243255">
    <property type="component" value="Unassembled WGS sequence"/>
</dbReference>
<keyword evidence="1" id="KW-0812">Transmembrane</keyword>
<name>A0A1M5P1C2_9FIRM</name>